<keyword evidence="5" id="KW-0687">Ribonucleoprotein</keyword>
<sequence>MITKFLTNVSTTFNPFSPRAKTARNFLALLPPNARSTMKIDVKMLPRTSKEPIRLSLKFKDGKEMDLDLQKLRIGDVEEEVNRHSRGLARQEELSGN</sequence>
<gene>
    <name evidence="7" type="ORF">H2201_000571</name>
</gene>
<comment type="subcellular location">
    <subcellularLocation>
        <location evidence="1">Mitochondrion</location>
    </subcellularLocation>
</comment>
<keyword evidence="4" id="KW-0496">Mitochondrion</keyword>
<dbReference type="Gene3D" id="3.40.30.10">
    <property type="entry name" value="Glutaredoxin"/>
    <property type="match status" value="1"/>
</dbReference>
<name>A0ABQ9P6G7_9PEZI</name>
<keyword evidence="8" id="KW-1185">Reference proteome</keyword>
<evidence type="ECO:0000313" key="8">
    <source>
        <dbReference type="Proteomes" id="UP001172684"/>
    </source>
</evidence>
<evidence type="ECO:0000256" key="2">
    <source>
        <dbReference type="ARBA" id="ARBA00005557"/>
    </source>
</evidence>
<reference evidence="7" key="1">
    <citation type="submission" date="2022-10" db="EMBL/GenBank/DDBJ databases">
        <title>Culturing micro-colonial fungi from biological soil crusts in the Mojave desert and describing Neophaeococcomyces mojavensis, and introducing the new genera and species Taxawa tesnikishii.</title>
        <authorList>
            <person name="Kurbessoian T."/>
            <person name="Stajich J.E."/>
        </authorList>
    </citation>
    <scope>NUCLEOTIDE SEQUENCE</scope>
    <source>
        <strain evidence="7">TK_1</strain>
    </source>
</reference>
<keyword evidence="3" id="KW-0689">Ribosomal protein</keyword>
<evidence type="ECO:0000256" key="1">
    <source>
        <dbReference type="ARBA" id="ARBA00004173"/>
    </source>
</evidence>
<dbReference type="Proteomes" id="UP001172684">
    <property type="component" value="Unassembled WGS sequence"/>
</dbReference>
<organism evidence="7 8">
    <name type="scientific">Coniosporium apollinis</name>
    <dbReference type="NCBI Taxonomy" id="61459"/>
    <lineage>
        <taxon>Eukaryota</taxon>
        <taxon>Fungi</taxon>
        <taxon>Dikarya</taxon>
        <taxon>Ascomycota</taxon>
        <taxon>Pezizomycotina</taxon>
        <taxon>Dothideomycetes</taxon>
        <taxon>Dothideomycetes incertae sedis</taxon>
        <taxon>Coniosporium</taxon>
    </lineage>
</organism>
<proteinExistence type="inferred from homology"/>
<protein>
    <recommendedName>
        <fullName evidence="6">Large ribosomal subunit protein mL53</fullName>
    </recommendedName>
</protein>
<dbReference type="InterPro" id="IPR042776">
    <property type="entry name" value="Ribosomal_mL53_fung"/>
</dbReference>
<evidence type="ECO:0000256" key="6">
    <source>
        <dbReference type="ARBA" id="ARBA00035180"/>
    </source>
</evidence>
<comment type="similarity">
    <text evidence="2">Belongs to the mitochondrion-specific ribosomal protein mL53 family.</text>
</comment>
<dbReference type="InterPro" id="IPR019716">
    <property type="entry name" value="Ribosomal_mL53"/>
</dbReference>
<dbReference type="PANTHER" id="PTHR28236">
    <property type="entry name" value="54S RIBOSOMAL PROTEIN L44, MITOCHONDRIAL"/>
    <property type="match status" value="1"/>
</dbReference>
<dbReference type="Pfam" id="PF10780">
    <property type="entry name" value="MRP_L53"/>
    <property type="match status" value="1"/>
</dbReference>
<evidence type="ECO:0000256" key="5">
    <source>
        <dbReference type="ARBA" id="ARBA00023274"/>
    </source>
</evidence>
<evidence type="ECO:0000256" key="3">
    <source>
        <dbReference type="ARBA" id="ARBA00022980"/>
    </source>
</evidence>
<evidence type="ECO:0000313" key="7">
    <source>
        <dbReference type="EMBL" id="KAJ9669220.1"/>
    </source>
</evidence>
<comment type="caution">
    <text evidence="7">The sequence shown here is derived from an EMBL/GenBank/DDBJ whole genome shotgun (WGS) entry which is preliminary data.</text>
</comment>
<evidence type="ECO:0000256" key="4">
    <source>
        <dbReference type="ARBA" id="ARBA00023128"/>
    </source>
</evidence>
<dbReference type="PANTHER" id="PTHR28236:SF1">
    <property type="entry name" value="LARGE RIBOSOMAL SUBUNIT PROTEIN ML53"/>
    <property type="match status" value="1"/>
</dbReference>
<dbReference type="EMBL" id="JAPDRL010000003">
    <property type="protein sequence ID" value="KAJ9669220.1"/>
    <property type="molecule type" value="Genomic_DNA"/>
</dbReference>
<accession>A0ABQ9P6G7</accession>